<dbReference type="GO" id="GO:0009423">
    <property type="term" value="P:chorismate biosynthetic process"/>
    <property type="evidence" value="ECO:0007669"/>
    <property type="project" value="UniProtKB-UniRule"/>
</dbReference>
<evidence type="ECO:0000259" key="11">
    <source>
        <dbReference type="Pfam" id="PF18317"/>
    </source>
</evidence>
<dbReference type="FunFam" id="3.40.50.10860:FF:000006">
    <property type="entry name" value="Shikimate dehydrogenase (NADP(+))"/>
    <property type="match status" value="1"/>
</dbReference>
<dbReference type="EC" id="1.1.1.25" evidence="2 8"/>
<dbReference type="UniPathway" id="UPA00053">
    <property type="reaction ID" value="UER00087"/>
</dbReference>
<dbReference type="GO" id="GO:0008652">
    <property type="term" value="P:amino acid biosynthetic process"/>
    <property type="evidence" value="ECO:0007669"/>
    <property type="project" value="UniProtKB-KW"/>
</dbReference>
<evidence type="ECO:0000256" key="2">
    <source>
        <dbReference type="ARBA" id="ARBA00012962"/>
    </source>
</evidence>
<feature type="domain" description="Quinate/shikimate 5-dehydrogenase/glutamyl-tRNA reductase" evidence="9">
    <location>
        <begin position="117"/>
        <end position="192"/>
    </location>
</feature>
<feature type="binding site" evidence="8">
    <location>
        <begin position="151"/>
        <end position="156"/>
    </location>
    <ligand>
        <name>NADP(+)</name>
        <dbReference type="ChEBI" id="CHEBI:58349"/>
    </ligand>
</feature>
<dbReference type="Pfam" id="PF18317">
    <property type="entry name" value="SDH_C"/>
    <property type="match status" value="1"/>
</dbReference>
<dbReference type="InterPro" id="IPR011342">
    <property type="entry name" value="Shikimate_DH"/>
</dbReference>
<dbReference type="NCBIfam" id="NF001310">
    <property type="entry name" value="PRK00258.1-2"/>
    <property type="match status" value="1"/>
</dbReference>
<name>A0A317MUJ1_9GAMM</name>
<feature type="domain" description="SDH C-terminal" evidence="11">
    <location>
        <begin position="239"/>
        <end position="269"/>
    </location>
</feature>
<dbReference type="FunFam" id="3.40.50.720:FF:000104">
    <property type="entry name" value="Shikimate dehydrogenase (NADP(+))"/>
    <property type="match status" value="1"/>
</dbReference>
<protein>
    <recommendedName>
        <fullName evidence="2 8">Shikimate dehydrogenase (NADP(+))</fullName>
        <shortName evidence="8">SDH</shortName>
        <ecNumber evidence="2 8">1.1.1.25</ecNumber>
    </recommendedName>
</protein>
<feature type="domain" description="Shikimate dehydrogenase substrate binding N-terminal" evidence="10">
    <location>
        <begin position="7"/>
        <end position="89"/>
    </location>
</feature>
<proteinExistence type="inferred from homology"/>
<dbReference type="Gene3D" id="3.40.50.720">
    <property type="entry name" value="NAD(P)-binding Rossmann-like Domain"/>
    <property type="match status" value="1"/>
</dbReference>
<dbReference type="OrthoDB" id="9776868at2"/>
<dbReference type="InterPro" id="IPR036291">
    <property type="entry name" value="NAD(P)-bd_dom_sf"/>
</dbReference>
<dbReference type="Proteomes" id="UP000246569">
    <property type="component" value="Unassembled WGS sequence"/>
</dbReference>
<gene>
    <name evidence="8" type="primary">aroE</name>
    <name evidence="12" type="ORF">C7443_10515</name>
</gene>
<accession>A0A317MUJ1</accession>
<dbReference type="GO" id="GO:0050661">
    <property type="term" value="F:NADP binding"/>
    <property type="evidence" value="ECO:0007669"/>
    <property type="project" value="InterPro"/>
</dbReference>
<dbReference type="RefSeq" id="WP_110018382.1">
    <property type="nucleotide sequence ID" value="NZ_QGTJ01000005.1"/>
</dbReference>
<feature type="binding site" evidence="8">
    <location>
        <position position="217"/>
    </location>
    <ligand>
        <name>shikimate</name>
        <dbReference type="ChEBI" id="CHEBI:36208"/>
    </ligand>
</feature>
<keyword evidence="4 8" id="KW-0521">NADP</keyword>
<dbReference type="InterPro" id="IPR022893">
    <property type="entry name" value="Shikimate_DH_fam"/>
</dbReference>
<dbReference type="SUPFAM" id="SSF53223">
    <property type="entry name" value="Aminoacid dehydrogenase-like, N-terminal domain"/>
    <property type="match status" value="1"/>
</dbReference>
<dbReference type="Pfam" id="PF01488">
    <property type="entry name" value="Shikimate_DH"/>
    <property type="match status" value="1"/>
</dbReference>
<feature type="binding site" evidence="8">
    <location>
        <position position="62"/>
    </location>
    <ligand>
        <name>shikimate</name>
        <dbReference type="ChEBI" id="CHEBI:36208"/>
    </ligand>
</feature>
<evidence type="ECO:0000256" key="7">
    <source>
        <dbReference type="ARBA" id="ARBA00049442"/>
    </source>
</evidence>
<evidence type="ECO:0000256" key="6">
    <source>
        <dbReference type="ARBA" id="ARBA00023141"/>
    </source>
</evidence>
<dbReference type="AlphaFoldDB" id="A0A317MUJ1"/>
<feature type="binding site" evidence="8">
    <location>
        <position position="102"/>
    </location>
    <ligand>
        <name>shikimate</name>
        <dbReference type="ChEBI" id="CHEBI:36208"/>
    </ligand>
</feature>
<evidence type="ECO:0000256" key="5">
    <source>
        <dbReference type="ARBA" id="ARBA00023002"/>
    </source>
</evidence>
<evidence type="ECO:0000259" key="10">
    <source>
        <dbReference type="Pfam" id="PF08501"/>
    </source>
</evidence>
<dbReference type="InterPro" id="IPR046346">
    <property type="entry name" value="Aminoacid_DH-like_N_sf"/>
</dbReference>
<comment type="function">
    <text evidence="8">Involved in the biosynthesis of the chorismate, which leads to the biosynthesis of aromatic amino acids. Catalyzes the reversible NADPH linked reduction of 3-dehydroshikimate (DHSA) to yield shikimate (SA).</text>
</comment>
<keyword evidence="13" id="KW-1185">Reference proteome</keyword>
<comment type="catalytic activity">
    <reaction evidence="7 8">
        <text>shikimate + NADP(+) = 3-dehydroshikimate + NADPH + H(+)</text>
        <dbReference type="Rhea" id="RHEA:17737"/>
        <dbReference type="ChEBI" id="CHEBI:15378"/>
        <dbReference type="ChEBI" id="CHEBI:16630"/>
        <dbReference type="ChEBI" id="CHEBI:36208"/>
        <dbReference type="ChEBI" id="CHEBI:57783"/>
        <dbReference type="ChEBI" id="CHEBI:58349"/>
        <dbReference type="EC" id="1.1.1.25"/>
    </reaction>
</comment>
<feature type="binding site" evidence="8">
    <location>
        <position position="246"/>
    </location>
    <ligand>
        <name>shikimate</name>
        <dbReference type="ChEBI" id="CHEBI:36208"/>
    </ligand>
</feature>
<feature type="binding site" evidence="8">
    <location>
        <position position="215"/>
    </location>
    <ligand>
        <name>NADP(+)</name>
        <dbReference type="ChEBI" id="CHEBI:58349"/>
    </ligand>
</feature>
<evidence type="ECO:0000259" key="9">
    <source>
        <dbReference type="Pfam" id="PF01488"/>
    </source>
</evidence>
<dbReference type="InterPro" id="IPR013708">
    <property type="entry name" value="Shikimate_DH-bd_N"/>
</dbReference>
<feature type="binding site" evidence="8">
    <location>
        <position position="87"/>
    </location>
    <ligand>
        <name>shikimate</name>
        <dbReference type="ChEBI" id="CHEBI:36208"/>
    </ligand>
</feature>
<dbReference type="InterPro" id="IPR006151">
    <property type="entry name" value="Shikm_DH/Glu-tRNA_Rdtase"/>
</dbReference>
<feature type="binding site" evidence="8">
    <location>
        <position position="239"/>
    </location>
    <ligand>
        <name>NADP(+)</name>
        <dbReference type="ChEBI" id="CHEBI:58349"/>
    </ligand>
</feature>
<dbReference type="Gene3D" id="3.40.50.10860">
    <property type="entry name" value="Leucine Dehydrogenase, chain A, domain 1"/>
    <property type="match status" value="1"/>
</dbReference>
<dbReference type="Pfam" id="PF08501">
    <property type="entry name" value="Shikimate_dh_N"/>
    <property type="match status" value="1"/>
</dbReference>
<dbReference type="GO" id="GO:0009073">
    <property type="term" value="P:aromatic amino acid family biosynthetic process"/>
    <property type="evidence" value="ECO:0007669"/>
    <property type="project" value="UniProtKB-KW"/>
</dbReference>
<sequence length="272" mass="28800">MTDRYAVVGNPIAHSKSPRIHAMFAEQTGADLVYTSVLGEVGRFAETAEAFRAAGGRGLNVTVPFKQDAWVYADRLSDRGELAGAVNTLSFTAQGIIGDNTDGVGLVRDLEVNHGCTLAGRRILLLGAGGAARGVLQPLLLAGPGAVTIANRTFDRAAELAIRFGGFGYITASTYHELAGEHFDVVINATAAGLDDSVPPLPDTVLADNAWCYDLMYADQPTAFVRWARAHGAGHALDGLGMLVEQAAESFFIWRGVRPDTASVMQALRAAR</sequence>
<dbReference type="PANTHER" id="PTHR21089">
    <property type="entry name" value="SHIKIMATE DEHYDROGENASE"/>
    <property type="match status" value="1"/>
</dbReference>
<dbReference type="GO" id="GO:0005829">
    <property type="term" value="C:cytosol"/>
    <property type="evidence" value="ECO:0007669"/>
    <property type="project" value="TreeGrafter"/>
</dbReference>
<evidence type="ECO:0000313" key="13">
    <source>
        <dbReference type="Proteomes" id="UP000246569"/>
    </source>
</evidence>
<comment type="similarity">
    <text evidence="8">Belongs to the shikimate dehydrogenase family.</text>
</comment>
<evidence type="ECO:0000256" key="4">
    <source>
        <dbReference type="ARBA" id="ARBA00022857"/>
    </source>
</evidence>
<dbReference type="GO" id="GO:0004764">
    <property type="term" value="F:shikimate 3-dehydrogenase (NADP+) activity"/>
    <property type="evidence" value="ECO:0007669"/>
    <property type="project" value="UniProtKB-UniRule"/>
</dbReference>
<dbReference type="InterPro" id="IPR041121">
    <property type="entry name" value="SDH_C"/>
</dbReference>
<dbReference type="SUPFAM" id="SSF51735">
    <property type="entry name" value="NAD(P)-binding Rossmann-fold domains"/>
    <property type="match status" value="1"/>
</dbReference>
<dbReference type="EMBL" id="QGTJ01000005">
    <property type="protein sequence ID" value="PWV61587.1"/>
    <property type="molecule type" value="Genomic_DNA"/>
</dbReference>
<feature type="binding site" evidence="8">
    <location>
        <begin position="127"/>
        <end position="131"/>
    </location>
    <ligand>
        <name>NADP(+)</name>
        <dbReference type="ChEBI" id="CHEBI:58349"/>
    </ligand>
</feature>
<organism evidence="12 13">
    <name type="scientific">Plasticicumulans acidivorans</name>
    <dbReference type="NCBI Taxonomy" id="886464"/>
    <lineage>
        <taxon>Bacteria</taxon>
        <taxon>Pseudomonadati</taxon>
        <taxon>Pseudomonadota</taxon>
        <taxon>Gammaproteobacteria</taxon>
        <taxon>Candidatus Competibacteraceae</taxon>
        <taxon>Plasticicumulans</taxon>
    </lineage>
</organism>
<dbReference type="PANTHER" id="PTHR21089:SF1">
    <property type="entry name" value="BIFUNCTIONAL 3-DEHYDROQUINATE DEHYDRATASE_SHIKIMATE DEHYDROGENASE, CHLOROPLASTIC"/>
    <property type="match status" value="1"/>
</dbReference>
<reference evidence="12 13" key="1">
    <citation type="submission" date="2018-05" db="EMBL/GenBank/DDBJ databases">
        <title>Genomic Encyclopedia of Type Strains, Phase IV (KMG-IV): sequencing the most valuable type-strain genomes for metagenomic binning, comparative biology and taxonomic classification.</title>
        <authorList>
            <person name="Goeker M."/>
        </authorList>
    </citation>
    <scope>NUCLEOTIDE SEQUENCE [LARGE SCALE GENOMIC DNA]</scope>
    <source>
        <strain evidence="12 13">DSM 23606</strain>
    </source>
</reference>
<dbReference type="CDD" id="cd01065">
    <property type="entry name" value="NAD_bind_Shikimate_DH"/>
    <property type="match status" value="1"/>
</dbReference>
<feature type="binding site" evidence="8">
    <location>
        <begin position="15"/>
        <end position="17"/>
    </location>
    <ligand>
        <name>shikimate</name>
        <dbReference type="ChEBI" id="CHEBI:36208"/>
    </ligand>
</feature>
<dbReference type="NCBIfam" id="TIGR00507">
    <property type="entry name" value="aroE"/>
    <property type="match status" value="1"/>
</dbReference>
<evidence type="ECO:0000256" key="3">
    <source>
        <dbReference type="ARBA" id="ARBA00022605"/>
    </source>
</evidence>
<evidence type="ECO:0000256" key="8">
    <source>
        <dbReference type="HAMAP-Rule" id="MF_00222"/>
    </source>
</evidence>
<keyword evidence="5 8" id="KW-0560">Oxidoreductase</keyword>
<evidence type="ECO:0000313" key="12">
    <source>
        <dbReference type="EMBL" id="PWV61587.1"/>
    </source>
</evidence>
<feature type="active site" description="Proton acceptor" evidence="8">
    <location>
        <position position="66"/>
    </location>
</feature>
<dbReference type="HAMAP" id="MF_00222">
    <property type="entry name" value="Shikimate_DH_AroE"/>
    <property type="match status" value="1"/>
</dbReference>
<comment type="pathway">
    <text evidence="1 8">Metabolic intermediate biosynthesis; chorismate biosynthesis; chorismate from D-erythrose 4-phosphate and phosphoenolpyruvate: step 4/7.</text>
</comment>
<keyword evidence="6 8" id="KW-0057">Aromatic amino acid biosynthesis</keyword>
<evidence type="ECO:0000256" key="1">
    <source>
        <dbReference type="ARBA" id="ARBA00004871"/>
    </source>
</evidence>
<comment type="subunit">
    <text evidence="8">Homodimer.</text>
</comment>
<comment type="caution">
    <text evidence="12">The sequence shown here is derived from an EMBL/GenBank/DDBJ whole genome shotgun (WGS) entry which is preliminary data.</text>
</comment>
<feature type="binding site" evidence="8">
    <location>
        <position position="78"/>
    </location>
    <ligand>
        <name>NADP(+)</name>
        <dbReference type="ChEBI" id="CHEBI:58349"/>
    </ligand>
</feature>
<keyword evidence="3 8" id="KW-0028">Amino-acid biosynthesis</keyword>
<dbReference type="GO" id="GO:0019632">
    <property type="term" value="P:shikimate metabolic process"/>
    <property type="evidence" value="ECO:0007669"/>
    <property type="project" value="InterPro"/>
</dbReference>